<dbReference type="EMBL" id="JAGFNK010000116">
    <property type="protein sequence ID" value="KAI9507646.1"/>
    <property type="molecule type" value="Genomic_DNA"/>
</dbReference>
<protein>
    <submittedName>
        <fullName evidence="1">Uncharacterized protein</fullName>
    </submittedName>
</protein>
<keyword evidence="2" id="KW-1185">Reference proteome</keyword>
<gene>
    <name evidence="1" type="ORF">F5148DRAFT_86391</name>
</gene>
<reference evidence="1" key="1">
    <citation type="submission" date="2021-03" db="EMBL/GenBank/DDBJ databases">
        <title>Evolutionary priming and transition to the ectomycorrhizal habit in an iconic lineage of mushroom-forming fungi: is preadaptation a requirement?</title>
        <authorList>
            <consortium name="DOE Joint Genome Institute"/>
            <person name="Looney B.P."/>
            <person name="Miyauchi S."/>
            <person name="Morin E."/>
            <person name="Drula E."/>
            <person name="Courty P.E."/>
            <person name="Chicoki N."/>
            <person name="Fauchery L."/>
            <person name="Kohler A."/>
            <person name="Kuo A."/>
            <person name="LaButti K."/>
            <person name="Pangilinan J."/>
            <person name="Lipzen A."/>
            <person name="Riley R."/>
            <person name="Andreopoulos W."/>
            <person name="He G."/>
            <person name="Johnson J."/>
            <person name="Barry K.W."/>
            <person name="Grigoriev I.V."/>
            <person name="Nagy L."/>
            <person name="Hibbett D."/>
            <person name="Henrissat B."/>
            <person name="Matheny P.B."/>
            <person name="Labbe J."/>
            <person name="Martin A.F."/>
        </authorList>
    </citation>
    <scope>NUCLEOTIDE SEQUENCE</scope>
    <source>
        <strain evidence="1">BPL698</strain>
    </source>
</reference>
<dbReference type="Proteomes" id="UP001207468">
    <property type="component" value="Unassembled WGS sequence"/>
</dbReference>
<evidence type="ECO:0000313" key="1">
    <source>
        <dbReference type="EMBL" id="KAI9507646.1"/>
    </source>
</evidence>
<sequence length="228" mass="26012">MVMAFAAILKQLSPLLLLFSHQVSVPSPNLPVERFRFHGDGQSLDSMQTSLSLDKCTYSDFLSSYSDVRCCVCKRQAWSNRGVVKTPRQSNDSYREVPLSLTWLSPGNSEEEHCLGRSCEACISLNCPDSRTAAHYDVERGYSPKSGPSPQTREPLPRPVRNTTWWRDMNNDHSTSTAWGRDRSFAVISARFSRWRRKGVDMDSMMERHWCRQKGEEGPTIFCAIVRL</sequence>
<comment type="caution">
    <text evidence="1">The sequence shown here is derived from an EMBL/GenBank/DDBJ whole genome shotgun (WGS) entry which is preliminary data.</text>
</comment>
<proteinExistence type="predicted"/>
<name>A0ACC0U8S6_9AGAM</name>
<evidence type="ECO:0000313" key="2">
    <source>
        <dbReference type="Proteomes" id="UP001207468"/>
    </source>
</evidence>
<accession>A0ACC0U8S6</accession>
<organism evidence="1 2">
    <name type="scientific">Russula earlei</name>
    <dbReference type="NCBI Taxonomy" id="71964"/>
    <lineage>
        <taxon>Eukaryota</taxon>
        <taxon>Fungi</taxon>
        <taxon>Dikarya</taxon>
        <taxon>Basidiomycota</taxon>
        <taxon>Agaricomycotina</taxon>
        <taxon>Agaricomycetes</taxon>
        <taxon>Russulales</taxon>
        <taxon>Russulaceae</taxon>
        <taxon>Russula</taxon>
    </lineage>
</organism>